<gene>
    <name evidence="2" type="ORF">SEMRO_42_G025670.1</name>
</gene>
<protein>
    <submittedName>
        <fullName evidence="2">Uncharacterized protein</fullName>
    </submittedName>
</protein>
<evidence type="ECO:0000256" key="1">
    <source>
        <dbReference type="SAM" id="MobiDB-lite"/>
    </source>
</evidence>
<reference evidence="2" key="1">
    <citation type="submission" date="2020-06" db="EMBL/GenBank/DDBJ databases">
        <authorList>
            <consortium name="Plant Systems Biology data submission"/>
        </authorList>
    </citation>
    <scope>NUCLEOTIDE SEQUENCE</scope>
    <source>
        <strain evidence="2">D6</strain>
    </source>
</reference>
<accession>A0A9N8H469</accession>
<name>A0A9N8H469_9STRA</name>
<dbReference type="Proteomes" id="UP001153069">
    <property type="component" value="Unassembled WGS sequence"/>
</dbReference>
<evidence type="ECO:0000313" key="2">
    <source>
        <dbReference type="EMBL" id="CAB9498640.1"/>
    </source>
</evidence>
<feature type="region of interest" description="Disordered" evidence="1">
    <location>
        <begin position="1"/>
        <end position="87"/>
    </location>
</feature>
<sequence length="87" mass="9871">MSQTFNNISEDWSEDFSCPDIASYSDNSSQDDGAHAERQVLSRADQIRRKLAKVQAERRRKNRKAAKAEQRKSLKQQGSDKTAQASL</sequence>
<keyword evidence="3" id="KW-1185">Reference proteome</keyword>
<comment type="caution">
    <text evidence="2">The sequence shown here is derived from an EMBL/GenBank/DDBJ whole genome shotgun (WGS) entry which is preliminary data.</text>
</comment>
<dbReference type="EMBL" id="CAICTM010000042">
    <property type="protein sequence ID" value="CAB9498640.1"/>
    <property type="molecule type" value="Genomic_DNA"/>
</dbReference>
<proteinExistence type="predicted"/>
<evidence type="ECO:0000313" key="3">
    <source>
        <dbReference type="Proteomes" id="UP001153069"/>
    </source>
</evidence>
<organism evidence="2 3">
    <name type="scientific">Seminavis robusta</name>
    <dbReference type="NCBI Taxonomy" id="568900"/>
    <lineage>
        <taxon>Eukaryota</taxon>
        <taxon>Sar</taxon>
        <taxon>Stramenopiles</taxon>
        <taxon>Ochrophyta</taxon>
        <taxon>Bacillariophyta</taxon>
        <taxon>Bacillariophyceae</taxon>
        <taxon>Bacillariophycidae</taxon>
        <taxon>Naviculales</taxon>
        <taxon>Naviculaceae</taxon>
        <taxon>Seminavis</taxon>
    </lineage>
</organism>
<dbReference type="AlphaFoldDB" id="A0A9N8H469"/>
<feature type="compositionally biased region" description="Polar residues" evidence="1">
    <location>
        <begin position="75"/>
        <end position="87"/>
    </location>
</feature>
<feature type="compositionally biased region" description="Basic and acidic residues" evidence="1">
    <location>
        <begin position="32"/>
        <end position="48"/>
    </location>
</feature>
<feature type="compositionally biased region" description="Polar residues" evidence="1">
    <location>
        <begin position="1"/>
        <end position="10"/>
    </location>
</feature>